<evidence type="ECO:0000313" key="2">
    <source>
        <dbReference type="EMBL" id="KAL0912512.1"/>
    </source>
</evidence>
<protein>
    <submittedName>
        <fullName evidence="2">Uncharacterized protein</fullName>
    </submittedName>
</protein>
<evidence type="ECO:0000256" key="1">
    <source>
        <dbReference type="SAM" id="MobiDB-lite"/>
    </source>
</evidence>
<feature type="compositionally biased region" description="Polar residues" evidence="1">
    <location>
        <begin position="611"/>
        <end position="620"/>
    </location>
</feature>
<feature type="region of interest" description="Disordered" evidence="1">
    <location>
        <begin position="650"/>
        <end position="673"/>
    </location>
</feature>
<reference evidence="2 3" key="1">
    <citation type="journal article" date="2024" name="Plant Biotechnol. J.">
        <title>Dendrobium thyrsiflorum genome and its molecular insights into genes involved in important horticultural traits.</title>
        <authorList>
            <person name="Chen B."/>
            <person name="Wang J.Y."/>
            <person name="Zheng P.J."/>
            <person name="Li K.L."/>
            <person name="Liang Y.M."/>
            <person name="Chen X.F."/>
            <person name="Zhang C."/>
            <person name="Zhao X."/>
            <person name="He X."/>
            <person name="Zhang G.Q."/>
            <person name="Liu Z.J."/>
            <person name="Xu Q."/>
        </authorList>
    </citation>
    <scope>NUCLEOTIDE SEQUENCE [LARGE SCALE GENOMIC DNA]</scope>
    <source>
        <strain evidence="2">GZMU011</strain>
    </source>
</reference>
<comment type="caution">
    <text evidence="2">The sequence shown here is derived from an EMBL/GenBank/DDBJ whole genome shotgun (WGS) entry which is preliminary data.</text>
</comment>
<dbReference type="Proteomes" id="UP001552299">
    <property type="component" value="Unassembled WGS sequence"/>
</dbReference>
<name>A0ABD0UI72_DENTH</name>
<feature type="compositionally biased region" description="Basic and acidic residues" evidence="1">
    <location>
        <begin position="501"/>
        <end position="512"/>
    </location>
</feature>
<feature type="compositionally biased region" description="Basic and acidic residues" evidence="1">
    <location>
        <begin position="525"/>
        <end position="534"/>
    </location>
</feature>
<dbReference type="EMBL" id="JANQDX010000014">
    <property type="protein sequence ID" value="KAL0912512.1"/>
    <property type="molecule type" value="Genomic_DNA"/>
</dbReference>
<sequence>MASFWGWRFSKTDTRTPTRKSTFEAHGSSFETNLSLLKIKSWSSSADRTDNFFEKSALLLIAPILHNAKSRSLAGGLSIAQSGIYQVKGSAINASLLASEQFHGQSHPPNSAQRKLANRKTEEQKLSSLFLQPKNPPQESPKRILPIMKANPCRHVFPKLLINHEDHQHKTYIHSLETPSPSIALSTSVSPSAPTARRRSPYKVFFFFLFHHYTVMAENPSSFLRQRTATLPFSPLHGEGREPFFLSRQRTATLPFSPLHGEGREPFFLSGREPQLFLFHHSTMRAEYPSSFLTTPRVSPSAPTARRRSPYKVFFFFLFHHYTVMAENPSSFLRQRTATLPFSPLHGEGREPFFLSRQRTATLPFSPLHGEGREPFFLSRQRTATLPFSPLHDEGRVPFFLSHHSTTLLQVILSLTLLEVFSSSFLSDCPEITRKNESQQPFLMWGQGSGVEVSVESCWSEGKQRAWDCRSGADARAEWCRCQNRVGTASVHGSGCEMMQNRDCRSGPDQHPSRVGGRRGRISRGRSDSSDDPLHQLVSEPGVCEKRWTAEEEPTPPPSLLLPIRFRDSLPDKAIDAAIVETHDLPLLHSPPCSTSSSTPPEQSRPEGSSKPPSSSTVTATAYSIHRSHSNRDHDRDQDHNLTHGVQRVPALGVQHNLPRPEPDSTSTVSRDQIRDLPATTLPNLTPPTLYTLLKTSSQTFMSRMSL</sequence>
<feature type="compositionally biased region" description="Low complexity" evidence="1">
    <location>
        <begin position="587"/>
        <end position="602"/>
    </location>
</feature>
<keyword evidence="3" id="KW-1185">Reference proteome</keyword>
<proteinExistence type="predicted"/>
<evidence type="ECO:0000313" key="3">
    <source>
        <dbReference type="Proteomes" id="UP001552299"/>
    </source>
</evidence>
<organism evidence="2 3">
    <name type="scientific">Dendrobium thyrsiflorum</name>
    <name type="common">Pinecone-like raceme dendrobium</name>
    <name type="synonym">Orchid</name>
    <dbReference type="NCBI Taxonomy" id="117978"/>
    <lineage>
        <taxon>Eukaryota</taxon>
        <taxon>Viridiplantae</taxon>
        <taxon>Streptophyta</taxon>
        <taxon>Embryophyta</taxon>
        <taxon>Tracheophyta</taxon>
        <taxon>Spermatophyta</taxon>
        <taxon>Magnoliopsida</taxon>
        <taxon>Liliopsida</taxon>
        <taxon>Asparagales</taxon>
        <taxon>Orchidaceae</taxon>
        <taxon>Epidendroideae</taxon>
        <taxon>Malaxideae</taxon>
        <taxon>Dendrobiinae</taxon>
        <taxon>Dendrobium</taxon>
    </lineage>
</organism>
<dbReference type="AlphaFoldDB" id="A0ABD0UI72"/>
<feature type="region of interest" description="Disordered" evidence="1">
    <location>
        <begin position="501"/>
        <end position="563"/>
    </location>
</feature>
<feature type="region of interest" description="Disordered" evidence="1">
    <location>
        <begin position="586"/>
        <end position="620"/>
    </location>
</feature>
<gene>
    <name evidence="2" type="ORF">M5K25_018489</name>
</gene>
<accession>A0ABD0UI72</accession>